<comment type="caution">
    <text evidence="4">The sequence shown here is derived from an EMBL/GenBank/DDBJ whole genome shotgun (WGS) entry which is preliminary data.</text>
</comment>
<comment type="similarity">
    <text evidence="1">Belongs to the DinB family.</text>
</comment>
<evidence type="ECO:0000313" key="4">
    <source>
        <dbReference type="EMBL" id="NYT37342.1"/>
    </source>
</evidence>
<evidence type="ECO:0000256" key="3">
    <source>
        <dbReference type="PIRSR" id="PIRSR607837-1"/>
    </source>
</evidence>
<keyword evidence="2 3" id="KW-0479">Metal-binding</keyword>
<dbReference type="Proteomes" id="UP000580517">
    <property type="component" value="Unassembled WGS sequence"/>
</dbReference>
<dbReference type="InterPro" id="IPR034660">
    <property type="entry name" value="DinB/YfiT-like"/>
</dbReference>
<evidence type="ECO:0000256" key="2">
    <source>
        <dbReference type="ARBA" id="ARBA00022723"/>
    </source>
</evidence>
<keyword evidence="5" id="KW-1185">Reference proteome</keyword>
<name>A0A853FCF6_9BURK</name>
<evidence type="ECO:0000313" key="5">
    <source>
        <dbReference type="Proteomes" id="UP000580517"/>
    </source>
</evidence>
<dbReference type="SUPFAM" id="SSF109854">
    <property type="entry name" value="DinB/YfiT-like putative metalloenzymes"/>
    <property type="match status" value="1"/>
</dbReference>
<feature type="binding site" evidence="3">
    <location>
        <position position="139"/>
    </location>
    <ligand>
        <name>a divalent metal cation</name>
        <dbReference type="ChEBI" id="CHEBI:60240"/>
    </ligand>
</feature>
<dbReference type="OrthoDB" id="9807509at2"/>
<dbReference type="GO" id="GO:0046872">
    <property type="term" value="F:metal ion binding"/>
    <property type="evidence" value="ECO:0007669"/>
    <property type="project" value="UniProtKB-KW"/>
</dbReference>
<accession>A0A853FCF6</accession>
<gene>
    <name evidence="4" type="ORF">H0A68_10700</name>
</gene>
<dbReference type="AlphaFoldDB" id="A0A853FCF6"/>
<sequence>MGSIDMFLRFSGYNRWMNERLYDVCSRLSEDELRLDMKSFFHSIHGTLNHILLADKVWLGRLTEQRFIVHSLDQTLYMDFPLLAQARMQTDLDIEHLVSELNPEDIEVPITYHSISENKQNTTTKGLILLHLFNHQTHHRGQITTMLIQLGYDYGNTDLMAMPSFKP</sequence>
<dbReference type="PANTHER" id="PTHR37302">
    <property type="entry name" value="SLR1116 PROTEIN"/>
    <property type="match status" value="1"/>
</dbReference>
<reference evidence="4 5" key="1">
    <citation type="submission" date="2020-07" db="EMBL/GenBank/DDBJ databases">
        <title>Taxonomic revisions and descriptions of new bacterial species based on genomic comparisons in the high-G+C-content subgroup of the family Alcaligenaceae.</title>
        <authorList>
            <person name="Szabo A."/>
            <person name="Felfoldi T."/>
        </authorList>
    </citation>
    <scope>NUCLEOTIDE SEQUENCE [LARGE SCALE GENOMIC DNA]</scope>
    <source>
        <strain evidence="4 5">DSM 25264</strain>
    </source>
</reference>
<dbReference type="InterPro" id="IPR007837">
    <property type="entry name" value="DinB"/>
</dbReference>
<evidence type="ECO:0000256" key="1">
    <source>
        <dbReference type="ARBA" id="ARBA00008635"/>
    </source>
</evidence>
<dbReference type="EMBL" id="JACCEW010000003">
    <property type="protein sequence ID" value="NYT37342.1"/>
    <property type="molecule type" value="Genomic_DNA"/>
</dbReference>
<dbReference type="RefSeq" id="WP_129969512.1">
    <property type="nucleotide sequence ID" value="NZ_JACCEW010000003.1"/>
</dbReference>
<proteinExistence type="inferred from homology"/>
<organism evidence="4 5">
    <name type="scientific">Allopusillimonas soli</name>
    <dbReference type="NCBI Taxonomy" id="659016"/>
    <lineage>
        <taxon>Bacteria</taxon>
        <taxon>Pseudomonadati</taxon>
        <taxon>Pseudomonadota</taxon>
        <taxon>Betaproteobacteria</taxon>
        <taxon>Burkholderiales</taxon>
        <taxon>Alcaligenaceae</taxon>
        <taxon>Allopusillimonas</taxon>
    </lineage>
</organism>
<dbReference type="PANTHER" id="PTHR37302:SF1">
    <property type="entry name" value="PROTEIN DINB"/>
    <property type="match status" value="1"/>
</dbReference>
<feature type="binding site" evidence="3">
    <location>
        <position position="50"/>
    </location>
    <ligand>
        <name>a divalent metal cation</name>
        <dbReference type="ChEBI" id="CHEBI:60240"/>
    </ligand>
</feature>
<dbReference type="Gene3D" id="1.20.120.450">
    <property type="entry name" value="dinb family like domain"/>
    <property type="match status" value="1"/>
</dbReference>
<feature type="binding site" evidence="3">
    <location>
        <position position="135"/>
    </location>
    <ligand>
        <name>a divalent metal cation</name>
        <dbReference type="ChEBI" id="CHEBI:60240"/>
    </ligand>
</feature>
<protein>
    <submittedName>
        <fullName evidence="4">Damage-inducible protein DinB</fullName>
    </submittedName>
</protein>
<dbReference type="Pfam" id="PF05163">
    <property type="entry name" value="DinB"/>
    <property type="match status" value="1"/>
</dbReference>